<proteinExistence type="predicted"/>
<accession>A0A183I497</accession>
<reference evidence="6" key="1">
    <citation type="submission" date="2016-06" db="UniProtKB">
        <authorList>
            <consortium name="WormBaseParasite"/>
        </authorList>
    </citation>
    <scope>IDENTIFICATION</scope>
</reference>
<dbReference type="GO" id="GO:0005524">
    <property type="term" value="F:ATP binding"/>
    <property type="evidence" value="ECO:0007669"/>
    <property type="project" value="InterPro"/>
</dbReference>
<reference evidence="4 5" key="2">
    <citation type="submission" date="2018-11" db="EMBL/GenBank/DDBJ databases">
        <authorList>
            <consortium name="Pathogen Informatics"/>
        </authorList>
    </citation>
    <scope>NUCLEOTIDE SEQUENCE [LARGE SCALE GENOMIC DNA]</scope>
</reference>
<evidence type="ECO:0000313" key="5">
    <source>
        <dbReference type="Proteomes" id="UP000267606"/>
    </source>
</evidence>
<dbReference type="Proteomes" id="UP000267606">
    <property type="component" value="Unassembled WGS sequence"/>
</dbReference>
<dbReference type="AlphaFoldDB" id="A0A183I497"/>
<sequence length="216" mass="23849">MGRTSWIIWDGELRRGGVKRDRRVIIICVSCMVVPLSYTFGSRGGGGNNNRGGMGGRGGPRSFGGRGSGATSGGRFSSGFGDRKYDFGSRGASGGNSLRPVDWSRENLRPFEKDFYQEHSAVTRREQVEIDKWFTDYQVTVEGNDLPRPVFDFKEAGFPQVITDMLFANFQKPTVIQSISWPIALSGRDMVSIAKTGSGKTFAVFFTFLISAIWDT</sequence>
<keyword evidence="2" id="KW-0812">Transmembrane</keyword>
<feature type="transmembrane region" description="Helical" evidence="2">
    <location>
        <begin position="24"/>
        <end position="41"/>
    </location>
</feature>
<evidence type="ECO:0000256" key="2">
    <source>
        <dbReference type="SAM" id="Phobius"/>
    </source>
</evidence>
<feature type="region of interest" description="Disordered" evidence="1">
    <location>
        <begin position="44"/>
        <end position="77"/>
    </location>
</feature>
<dbReference type="Pfam" id="PF00270">
    <property type="entry name" value="DEAD"/>
    <property type="match status" value="1"/>
</dbReference>
<dbReference type="InterPro" id="IPR027417">
    <property type="entry name" value="P-loop_NTPase"/>
</dbReference>
<evidence type="ECO:0000313" key="4">
    <source>
        <dbReference type="EMBL" id="VDP17613.1"/>
    </source>
</evidence>
<dbReference type="EMBL" id="UZAJ01040957">
    <property type="protein sequence ID" value="VDP17613.1"/>
    <property type="molecule type" value="Genomic_DNA"/>
</dbReference>
<keyword evidence="5" id="KW-1185">Reference proteome</keyword>
<dbReference type="STRING" id="387005.A0A183I497"/>
<dbReference type="InterPro" id="IPR011545">
    <property type="entry name" value="DEAD/DEAH_box_helicase_dom"/>
</dbReference>
<evidence type="ECO:0000259" key="3">
    <source>
        <dbReference type="Pfam" id="PF00270"/>
    </source>
</evidence>
<dbReference type="SUPFAM" id="SSF52540">
    <property type="entry name" value="P-loop containing nucleoside triphosphate hydrolases"/>
    <property type="match status" value="1"/>
</dbReference>
<feature type="domain" description="DEAD/DEAH-box helicase" evidence="3">
    <location>
        <begin position="175"/>
        <end position="209"/>
    </location>
</feature>
<dbReference type="GO" id="GO:0003676">
    <property type="term" value="F:nucleic acid binding"/>
    <property type="evidence" value="ECO:0007669"/>
    <property type="project" value="InterPro"/>
</dbReference>
<name>A0A183I497_9BILA</name>
<organism evidence="6">
    <name type="scientific">Onchocerca flexuosa</name>
    <dbReference type="NCBI Taxonomy" id="387005"/>
    <lineage>
        <taxon>Eukaryota</taxon>
        <taxon>Metazoa</taxon>
        <taxon>Ecdysozoa</taxon>
        <taxon>Nematoda</taxon>
        <taxon>Chromadorea</taxon>
        <taxon>Rhabditida</taxon>
        <taxon>Spirurina</taxon>
        <taxon>Spiruromorpha</taxon>
        <taxon>Filarioidea</taxon>
        <taxon>Onchocercidae</taxon>
        <taxon>Onchocerca</taxon>
    </lineage>
</organism>
<feature type="compositionally biased region" description="Gly residues" evidence="1">
    <location>
        <begin position="44"/>
        <end position="72"/>
    </location>
</feature>
<dbReference type="WBParaSite" id="OFLC_0001456701-mRNA-1">
    <property type="protein sequence ID" value="OFLC_0001456701-mRNA-1"/>
    <property type="gene ID" value="OFLC_0001456701"/>
</dbReference>
<keyword evidence="2" id="KW-0472">Membrane</keyword>
<evidence type="ECO:0000313" key="6">
    <source>
        <dbReference type="WBParaSite" id="OFLC_0001456701-mRNA-1"/>
    </source>
</evidence>
<evidence type="ECO:0000256" key="1">
    <source>
        <dbReference type="SAM" id="MobiDB-lite"/>
    </source>
</evidence>
<protein>
    <submittedName>
        <fullName evidence="6">DEAD domain-containing protein</fullName>
    </submittedName>
</protein>
<keyword evidence="2" id="KW-1133">Transmembrane helix</keyword>
<dbReference type="PANTHER" id="PTHR47958">
    <property type="entry name" value="ATP-DEPENDENT RNA HELICASE DBP3"/>
    <property type="match status" value="1"/>
</dbReference>
<gene>
    <name evidence="4" type="ORF">OFLC_LOCUS14559</name>
</gene>
<dbReference type="Gene3D" id="3.40.50.300">
    <property type="entry name" value="P-loop containing nucleotide triphosphate hydrolases"/>
    <property type="match status" value="1"/>
</dbReference>